<dbReference type="InterPro" id="IPR041698">
    <property type="entry name" value="Methyltransf_25"/>
</dbReference>
<name>A0A8J3MWI9_9CHLR</name>
<dbReference type="Proteomes" id="UP000612362">
    <property type="component" value="Unassembled WGS sequence"/>
</dbReference>
<gene>
    <name evidence="2" type="ORF">KSX_68660</name>
</gene>
<comment type="caution">
    <text evidence="2">The sequence shown here is derived from an EMBL/GenBank/DDBJ whole genome shotgun (WGS) entry which is preliminary data.</text>
</comment>
<dbReference type="InterPro" id="IPR029063">
    <property type="entry name" value="SAM-dependent_MTases_sf"/>
</dbReference>
<protein>
    <recommendedName>
        <fullName evidence="1">Methyltransferase domain-containing protein</fullName>
    </recommendedName>
</protein>
<organism evidence="2 3">
    <name type="scientific">Ktedonospora formicarum</name>
    <dbReference type="NCBI Taxonomy" id="2778364"/>
    <lineage>
        <taxon>Bacteria</taxon>
        <taxon>Bacillati</taxon>
        <taxon>Chloroflexota</taxon>
        <taxon>Ktedonobacteria</taxon>
        <taxon>Ktedonobacterales</taxon>
        <taxon>Ktedonobacteraceae</taxon>
        <taxon>Ktedonospora</taxon>
    </lineage>
</organism>
<proteinExistence type="predicted"/>
<feature type="domain" description="Methyltransferase" evidence="1">
    <location>
        <begin position="58"/>
        <end position="158"/>
    </location>
</feature>
<evidence type="ECO:0000259" key="1">
    <source>
        <dbReference type="Pfam" id="PF13649"/>
    </source>
</evidence>
<sequence length="297" mass="33747">MASSHDSYDALKKTGYFVDPETAEEAERLRIQGRYLDRHMGLLPVDLPYSVIGPEGAVLDIGCSSGGWACDLAATYPHLQITGIDISDNMIRAARARAYANHLAQTCQFASIDVRTLPLPFADASFSLVHIRLIFAFMTPTLWSQLMEDVSRILRPGGVLIVIENDAQCWTTSTALANLYRLGHQALYKNQNSWEQEHVGIVVRLPRLMQANGFQLHSMQSYRIDIGANSEGYRLGIKDHKSLYRDLRPFYLRQEVATPRQLDLLYEQMCEDMEQPDYNAYWLFTRVTGRKTTHEAI</sequence>
<dbReference type="CDD" id="cd02440">
    <property type="entry name" value="AdoMet_MTases"/>
    <property type="match status" value="1"/>
</dbReference>
<evidence type="ECO:0000313" key="2">
    <source>
        <dbReference type="EMBL" id="GHO48703.1"/>
    </source>
</evidence>
<dbReference type="RefSeq" id="WP_220197880.1">
    <property type="nucleotide sequence ID" value="NZ_BNJF01000004.1"/>
</dbReference>
<evidence type="ECO:0000313" key="3">
    <source>
        <dbReference type="Proteomes" id="UP000612362"/>
    </source>
</evidence>
<accession>A0A8J3MWI9</accession>
<keyword evidence="3" id="KW-1185">Reference proteome</keyword>
<dbReference type="Gene3D" id="3.40.50.150">
    <property type="entry name" value="Vaccinia Virus protein VP39"/>
    <property type="match status" value="1"/>
</dbReference>
<dbReference type="Pfam" id="PF13649">
    <property type="entry name" value="Methyltransf_25"/>
    <property type="match status" value="1"/>
</dbReference>
<dbReference type="PANTHER" id="PTHR43591">
    <property type="entry name" value="METHYLTRANSFERASE"/>
    <property type="match status" value="1"/>
</dbReference>
<dbReference type="AlphaFoldDB" id="A0A8J3MWI9"/>
<dbReference type="SUPFAM" id="SSF53335">
    <property type="entry name" value="S-adenosyl-L-methionine-dependent methyltransferases"/>
    <property type="match status" value="1"/>
</dbReference>
<reference evidence="2" key="1">
    <citation type="submission" date="2020-10" db="EMBL/GenBank/DDBJ databases">
        <title>Taxonomic study of unclassified bacteria belonging to the class Ktedonobacteria.</title>
        <authorList>
            <person name="Yabe S."/>
            <person name="Wang C.M."/>
            <person name="Zheng Y."/>
            <person name="Sakai Y."/>
            <person name="Cavaletti L."/>
            <person name="Monciardini P."/>
            <person name="Donadio S."/>
        </authorList>
    </citation>
    <scope>NUCLEOTIDE SEQUENCE</scope>
    <source>
        <strain evidence="2">SOSP1-1</strain>
    </source>
</reference>
<dbReference type="EMBL" id="BNJF01000004">
    <property type="protein sequence ID" value="GHO48703.1"/>
    <property type="molecule type" value="Genomic_DNA"/>
</dbReference>